<sequence length="1037" mass="116470">MISPFFGQADKTARKYHWLNFHPASEAQGVRDWFTESMKQFREQHQVYPLVLQGEIGIGRRYLLEAAHFRQTRDGLPVVVFHWDMELRDAPNREAQLEHMQAKLENFEQQLEVNNASLWAKLKQLGEVVEAKLPLNVGQAEISLDLNKLMAWLFLPGSEESKEEEGADAFKQMEARFRQLLRDSHLILHVRNAELLDQGLLEKLWHTVKWLNDAAAAETGFMGLAFSFTSAYPLRELLGARERYALVSVLPLSSQRVLRALRETYGDDIASHAVVEWLLTHTALHSGVVDAEHLGKLLDTLMDEGLLGQVDDQWMFASTDDLAAWRSVVGKNIEALWLSRWERVPAKLQAKLRALFGLAALGGEWIPVDVLLDYLEIDNKDERDDLVDVLDDVYVNTSPALLQCMDWRFVGMSGQGLVYRFHSPLLPALIADPATRKDLAQKLLVWLQQRWPAPSRNQAAYLLRLANHADRAVAQALRERLAWQVEAEFAAELQAHVLDKLESGELSLATLSRIMRKHHLVWPMPRRRAICRAWFSFYQRSLRDVPAQANYVGGDWDALWQVADDSPIPATAEGLSLCFFYGTVQEDAGEYGKAEQLVQLGLSLCKKHKNLDMEASFHSILATIEHTRGDLASAEKRLRDFAVPMFRQVGNTRSVAVAYGRIADILQARGQLDEALNIRQTEQLPVYEKLGDVRSKAVTMGKIADILQARGQLDEALNIRQTEELPVYEKLGDVRSKAVTMGKIADILQARGQLDEALNIRQTEQLPVYEKLGDVRSKAVTERKIADILIARGQLDEGLKVLQERCIPPMEKIGAIQDVAVFQGIIADILQARGQLDEALNTLNETLPVYEKLGAVREKAVTMGKIADILQARGQLDEALNTLNETLPVYEKLGAVREKAVTMGKIADILQARGQLDEALNTLNETLPVYEKLGAVREKAVTMGKIADILQARGQLDEALNTLNETLPVYEKLGDVHSLLVGRAKLAMLLWQMDAAVNAARVQELLCLALSDARRLRIPEAGIIENILSQRGLSCDK</sequence>
<dbReference type="Gene3D" id="1.25.40.10">
    <property type="entry name" value="Tetratricopeptide repeat domain"/>
    <property type="match status" value="2"/>
</dbReference>
<evidence type="ECO:0000313" key="3">
    <source>
        <dbReference type="EMBL" id="QTR45404.1"/>
    </source>
</evidence>
<gene>
    <name evidence="3" type="ORF">J9253_15540</name>
</gene>
<feature type="domain" description="MalT-like TPR region" evidence="2">
    <location>
        <begin position="831"/>
        <end position="1000"/>
    </location>
</feature>
<dbReference type="SUPFAM" id="SSF48452">
    <property type="entry name" value="TPR-like"/>
    <property type="match status" value="2"/>
</dbReference>
<name>A0ABX7WUS0_9GAMM</name>
<accession>A0ABX7WUS0</accession>
<dbReference type="Pfam" id="PF17874">
    <property type="entry name" value="TPR_MalT"/>
    <property type="match status" value="1"/>
</dbReference>
<dbReference type="EMBL" id="CP072801">
    <property type="protein sequence ID" value="QTR45404.1"/>
    <property type="molecule type" value="Genomic_DNA"/>
</dbReference>
<reference evidence="3 4" key="1">
    <citation type="submission" date="2021-04" db="EMBL/GenBank/DDBJ databases">
        <title>Genomics, taxonomy and metabolism of representatives of sulfur bacteria of the genus Thiothrix: Thiothrix fructosivorans QT, Thiothrix unzii A1T and three new species, Thiothrix subterranea sp. nov., Thiothrix litoralis sp. nov. and 'Candidatus Thiothrix anitrata' sp. nov.</title>
        <authorList>
            <person name="Ravin N.V."/>
            <person name="Smolyakov D."/>
            <person name="Rudenko T.S."/>
            <person name="Mardanov A.V."/>
            <person name="Beletsky A.V."/>
            <person name="Markov N.D."/>
            <person name="Fomenkov A.I."/>
            <person name="Roberts R.J."/>
            <person name="Karnachuk O.V."/>
            <person name="Novikov A."/>
            <person name="Grabovich M.Y."/>
        </authorList>
    </citation>
    <scope>NUCLEOTIDE SEQUENCE [LARGE SCALE GENOMIC DNA]</scope>
    <source>
        <strain evidence="3 4">AS</strain>
    </source>
</reference>
<protein>
    <submittedName>
        <fullName evidence="3">Tetratricopeptide repeat protein</fullName>
    </submittedName>
</protein>
<proteinExistence type="predicted"/>
<dbReference type="InterPro" id="IPR019734">
    <property type="entry name" value="TPR_rpt"/>
</dbReference>
<dbReference type="SMART" id="SM00028">
    <property type="entry name" value="TPR"/>
    <property type="match status" value="5"/>
</dbReference>
<feature type="coiled-coil region" evidence="1">
    <location>
        <begin position="90"/>
        <end position="117"/>
    </location>
</feature>
<dbReference type="RefSeq" id="WP_210221816.1">
    <property type="nucleotide sequence ID" value="NZ_CP072801.1"/>
</dbReference>
<dbReference type="PANTHER" id="PTHR10098:SF108">
    <property type="entry name" value="TETRATRICOPEPTIDE REPEAT PROTEIN 28"/>
    <property type="match status" value="1"/>
</dbReference>
<evidence type="ECO:0000256" key="1">
    <source>
        <dbReference type="SAM" id="Coils"/>
    </source>
</evidence>
<dbReference type="Proteomes" id="UP000672039">
    <property type="component" value="Chromosome"/>
</dbReference>
<dbReference type="PANTHER" id="PTHR10098">
    <property type="entry name" value="RAPSYN-RELATED"/>
    <property type="match status" value="1"/>
</dbReference>
<organism evidence="3 4">
    <name type="scientific">Thiothrix litoralis</name>
    <dbReference type="NCBI Taxonomy" id="2891210"/>
    <lineage>
        <taxon>Bacteria</taxon>
        <taxon>Pseudomonadati</taxon>
        <taxon>Pseudomonadota</taxon>
        <taxon>Gammaproteobacteria</taxon>
        <taxon>Thiotrichales</taxon>
        <taxon>Thiotrichaceae</taxon>
        <taxon>Thiothrix</taxon>
    </lineage>
</organism>
<evidence type="ECO:0000313" key="4">
    <source>
        <dbReference type="Proteomes" id="UP000672039"/>
    </source>
</evidence>
<keyword evidence="1" id="KW-0175">Coiled coil</keyword>
<evidence type="ECO:0000259" key="2">
    <source>
        <dbReference type="Pfam" id="PF17874"/>
    </source>
</evidence>
<keyword evidence="4" id="KW-1185">Reference proteome</keyword>
<dbReference type="InterPro" id="IPR011990">
    <property type="entry name" value="TPR-like_helical_dom_sf"/>
</dbReference>
<dbReference type="InterPro" id="IPR041617">
    <property type="entry name" value="TPR_MalT"/>
</dbReference>